<dbReference type="EMBL" id="FMSP01000002">
    <property type="protein sequence ID" value="SCV67850.1"/>
    <property type="molecule type" value="Genomic_DNA"/>
</dbReference>
<feature type="domain" description="CTLH" evidence="3">
    <location>
        <begin position="188"/>
        <end position="236"/>
    </location>
</feature>
<evidence type="ECO:0000313" key="5">
    <source>
        <dbReference type="Proteomes" id="UP000198372"/>
    </source>
</evidence>
<dbReference type="InterPro" id="IPR045098">
    <property type="entry name" value="Fyv10_fam"/>
</dbReference>
<dbReference type="Pfam" id="PF10607">
    <property type="entry name" value="CTLH"/>
    <property type="match status" value="1"/>
</dbReference>
<keyword evidence="2" id="KW-0175">Coiled coil</keyword>
<dbReference type="GO" id="GO:0005737">
    <property type="term" value="C:cytoplasm"/>
    <property type="evidence" value="ECO:0007669"/>
    <property type="project" value="TreeGrafter"/>
</dbReference>
<reference evidence="5" key="1">
    <citation type="submission" date="2016-09" db="EMBL/GenBank/DDBJ databases">
        <authorList>
            <person name="Jeantristanb JTB J.-T."/>
            <person name="Ricardo R."/>
        </authorList>
    </citation>
    <scope>NUCLEOTIDE SEQUENCE [LARGE SCALE GENOMIC DNA]</scope>
</reference>
<dbReference type="GO" id="GO:0005634">
    <property type="term" value="C:nucleus"/>
    <property type="evidence" value="ECO:0007669"/>
    <property type="project" value="TreeGrafter"/>
</dbReference>
<organism evidence="4 5">
    <name type="scientific">Microbotryum intermedium</name>
    <dbReference type="NCBI Taxonomy" id="269621"/>
    <lineage>
        <taxon>Eukaryota</taxon>
        <taxon>Fungi</taxon>
        <taxon>Dikarya</taxon>
        <taxon>Basidiomycota</taxon>
        <taxon>Pucciniomycotina</taxon>
        <taxon>Microbotryomycetes</taxon>
        <taxon>Microbotryales</taxon>
        <taxon>Microbotryaceae</taxon>
        <taxon>Microbotryum</taxon>
    </lineage>
</organism>
<dbReference type="InterPro" id="IPR013144">
    <property type="entry name" value="CRA_dom"/>
</dbReference>
<evidence type="ECO:0000256" key="1">
    <source>
        <dbReference type="ARBA" id="ARBA00010615"/>
    </source>
</evidence>
<comment type="similarity">
    <text evidence="1">Belongs to the FYV10 family.</text>
</comment>
<dbReference type="SMART" id="SM00757">
    <property type="entry name" value="CRA"/>
    <property type="match status" value="1"/>
</dbReference>
<dbReference type="STRING" id="269621.A0A238F112"/>
<evidence type="ECO:0000259" key="3">
    <source>
        <dbReference type="PROSITE" id="PS50897"/>
    </source>
</evidence>
<dbReference type="PROSITE" id="PS50897">
    <property type="entry name" value="CTLH"/>
    <property type="match status" value="1"/>
</dbReference>
<dbReference type="OrthoDB" id="1933455at2759"/>
<dbReference type="Proteomes" id="UP000198372">
    <property type="component" value="Unassembled WGS sequence"/>
</dbReference>
<dbReference type="GO" id="GO:0034657">
    <property type="term" value="C:GID complex"/>
    <property type="evidence" value="ECO:0007669"/>
    <property type="project" value="TreeGrafter"/>
</dbReference>
<feature type="coiled-coil region" evidence="2">
    <location>
        <begin position="81"/>
        <end position="108"/>
    </location>
</feature>
<dbReference type="PANTHER" id="PTHR12170:SF2">
    <property type="entry name" value="E3 UBIQUITIN-PROTEIN TRANSFERASE MAEA"/>
    <property type="match status" value="1"/>
</dbReference>
<accession>A0A238F112</accession>
<protein>
    <submittedName>
        <fullName evidence="4">BQ2448_5461 protein</fullName>
    </submittedName>
</protein>
<evidence type="ECO:0000256" key="2">
    <source>
        <dbReference type="SAM" id="Coils"/>
    </source>
</evidence>
<name>A0A238F112_9BASI</name>
<dbReference type="GO" id="GO:0043161">
    <property type="term" value="P:proteasome-mediated ubiquitin-dependent protein catabolic process"/>
    <property type="evidence" value="ECO:0007669"/>
    <property type="project" value="InterPro"/>
</dbReference>
<dbReference type="InterPro" id="IPR006595">
    <property type="entry name" value="CTLH_C"/>
</dbReference>
<dbReference type="InterPro" id="IPR024964">
    <property type="entry name" value="CTLH/CRA"/>
</dbReference>
<gene>
    <name evidence="4" type="ORF">BQ2448_5461</name>
</gene>
<proteinExistence type="inferred from homology"/>
<sequence length="448" mass="49470">MASTSRLNPAEVLLLDSALLKVSQTTQAPTETLRKIHKTTQRTYEYNLGPTSSFQKELNDLIKQVSSSSSSSTELPSPAQRQEILRRIDAMLSKMRGLKRKLSDLSLQSTRACQLTQARFDHLSSLPESMDSPTYPAWARRRLSYQIADYFLRADSSLKTTADVFAKEQGIEHLVDKELWDELGRATDELRRGKLDQVLAWVGENKVALRKSKCSLEFTIHLQAYIELCRSHKHKEAIAYAKKHLSPSAGADAAIAQGGAEIVELSRAMALLAYGPETTCRPYQDLYSPARWETLITLFRETFLALHSLPSTPLLHMSLQAGIASLKTPICCPLPSTDPKVTAMQDTSRRSKHCPICSSPLGKLAPEVPYSHHVNSTIVCGVTGKVVEGDGGEGGQLLALISPTTGEASVYSREGLAFVASQQPDHRLVEPRTGESYEFSDLKKVFIS</sequence>
<dbReference type="AlphaFoldDB" id="A0A238F112"/>
<dbReference type="PANTHER" id="PTHR12170">
    <property type="entry name" value="MACROPHAGE ERYTHROBLAST ATTACHER-RELATED"/>
    <property type="match status" value="1"/>
</dbReference>
<dbReference type="GO" id="GO:0004842">
    <property type="term" value="F:ubiquitin-protein transferase activity"/>
    <property type="evidence" value="ECO:0007669"/>
    <property type="project" value="InterPro"/>
</dbReference>
<keyword evidence="5" id="KW-1185">Reference proteome</keyword>
<evidence type="ECO:0000313" key="4">
    <source>
        <dbReference type="EMBL" id="SCV67850.1"/>
    </source>
</evidence>